<proteinExistence type="predicted"/>
<dbReference type="InterPro" id="IPR003343">
    <property type="entry name" value="Big_2"/>
</dbReference>
<dbReference type="SMART" id="SM00635">
    <property type="entry name" value="BID_2"/>
    <property type="match status" value="15"/>
</dbReference>
<feature type="domain" description="BIG2" evidence="1">
    <location>
        <begin position="812"/>
        <end position="900"/>
    </location>
</feature>
<feature type="domain" description="BIG2" evidence="1">
    <location>
        <begin position="520"/>
        <end position="608"/>
    </location>
</feature>
<keyword evidence="2" id="KW-0614">Plasmid</keyword>
<accession>A0AAX1FZB1</accession>
<feature type="domain" description="BIG2" evidence="1">
    <location>
        <begin position="1292"/>
        <end position="1379"/>
    </location>
</feature>
<gene>
    <name evidence="2" type="ORF">EHC69_27030</name>
</gene>
<geneLocation type="plasmid" evidence="3">
    <name>pvpsd2016-1</name>
</geneLocation>
<feature type="domain" description="BIG2" evidence="1">
    <location>
        <begin position="617"/>
        <end position="703"/>
    </location>
</feature>
<sequence length="1635" mass="164866">MKSGTTTMKTLWFYTITLLSLLLVGCNNGDDGLLDIPSGWSHKAVSLAVTPKSASIPMGLTQQLEADAVLNTGQTVRVTTDSHLTWTSSDAAIATVDAAGLVTGVTQGTVTITAEGINNDGSRVSDIATITVTDAIATALTVTPKTKNLAKGLTQDYKAEALMSTGQVIDVTENAQLTWSSLNTTIATISNTTGSQGVAQSLEKGTTTIKAEGTVNGVTLSDTATLTVGDAVVTNIVVTPVNTSVPVGLEKAFMADAVMTDGTTQNVTEEATWTTADPGTALVSDTAGTKGIAEGRAVSATPVEITAAITIDGTDFSASGHLTVTDAVITGFAIEPNTASVPKGLVQNFLAKATLSDGDIVDVTEHANVSWTSSDTAIASISNSTGTKGQATGEAVGVATITATATVAGNTWQDTATLSVTNAIVSSIQVTPANDTTPVGLTKPFTATATFSDNSTRDITADSTLSWSTDNTSIATISNTVGNKGVAKGEAIGSVTITATDTSGPSAVQGTATLDVTEAVITALQVSPPTATVPNGLTQQYTATAILSDNSTQDVTTDPAISWTTNNTAVASISNNAADKGTAKGESVGGPVTITATGSVGGQTLQATATITVTNAVVSRLQVTPTTETTPVGLSKSFIARAFFSDNTSLDVTDNAAVNWSSSDTNIATITTGQASGNGVAKGEAPGVVTIKASGSSNGSDFEGQATLTVTAAEVASMVVTPASDTTPIGLSKPFTATVTLTDGTPINVTDDPAISWSSSDPTIATIETGNTSGGNGVATGVNLGTVTITAQGTANGTTFTETAQLTVTNAVITALQVTPPTESTPIGLSKPFTATAILSDGSGTLDVTNEAAISWSSSDPSIATIVTGQASGNGVATGAKTGTVTITASGTTPEGTPVQGTATLEVTDTIITSLEVAPVSETVAKGLEQQFTATAYLSDGIHSIDVTNDPAISWTTDNAAVSVSASGLAKGEAVGSANVIATGTTPEGATLSDSGVLNVTAATVKKLQVTPPNDTTPIGLNKQFTATAILTDNSTQPVTDNALISWSSSDPTIATITTGLASGNGLATGAATGSVTIKAQGTVGSESFEGTATLDVTSAVPVANSLEITPVDPSIAKGTDQQFTAQYTLTDGTPVDVTNDPATSWTSDDTSIATITSSLASGNGLAHGAETGMVTITAGGTYSGVDLEATTSLTVTAAEIASIEVTPNPAEIAKGRTQQFTATATMTDGAPQDITTDSGTSWVSTNTTTANISTSGADMGKASGDEVGITLIKATNSGMTGEAGLTVTNAVLEAIIVTPDPLNIGVGPTNSGDLIATGVYSDGTTPDITDQVDWVSSDMDIATVNSDGTNNGLVTGVVAGSTTATASRLNTEGVNISSNVVTVNVARALVNITIDPENVTLDPKETVSLTAWGTYNDSATPENITNLVDWNIVDPTIAVISDGKISSDGIGGVISNGTVSDGTTEATASLDGVVSSNSVYITACNTLAGPCIDILDTTEGNGSGKLYTNSPSVKFLDSIGGGNYVDSFTEAGDFGPVGEYYRFNWNQANELCQKYNVLALAGRTNWRLADKDELQLELYNVYGNMFTALGWPVRSDQWSATADGSLYYRVSLHSGSSGSYGVNSPQMVPCVSNP</sequence>
<feature type="domain" description="BIG2" evidence="1">
    <location>
        <begin position="424"/>
        <end position="511"/>
    </location>
</feature>
<evidence type="ECO:0000259" key="1">
    <source>
        <dbReference type="SMART" id="SM00635"/>
    </source>
</evidence>
<feature type="domain" description="BIG2" evidence="1">
    <location>
        <begin position="1004"/>
        <end position="1090"/>
    </location>
</feature>
<feature type="domain" description="BIG2" evidence="1">
    <location>
        <begin position="328"/>
        <end position="411"/>
    </location>
</feature>
<name>A0AAX1FZB1_VIBPH</name>
<protein>
    <recommendedName>
        <fullName evidence="1">BIG2 domain-containing protein</fullName>
    </recommendedName>
</protein>
<feature type="domain" description="BIG2" evidence="1">
    <location>
        <begin position="1200"/>
        <end position="1287"/>
    </location>
</feature>
<feature type="domain" description="BIG2" evidence="1">
    <location>
        <begin position="1389"/>
        <end position="1481"/>
    </location>
</feature>
<dbReference type="Proteomes" id="UP000464718">
    <property type="component" value="Plasmid pvpsd2016-1"/>
</dbReference>
<feature type="domain" description="BIG2" evidence="1">
    <location>
        <begin position="714"/>
        <end position="805"/>
    </location>
</feature>
<feature type="domain" description="BIG2" evidence="1">
    <location>
        <begin position="1103"/>
        <end position="1193"/>
    </location>
</feature>
<dbReference type="InterPro" id="IPR008964">
    <property type="entry name" value="Invasin/intimin_cell_adhesion"/>
</dbReference>
<dbReference type="PROSITE" id="PS51257">
    <property type="entry name" value="PROKAR_LIPOPROTEIN"/>
    <property type="match status" value="1"/>
</dbReference>
<dbReference type="Pfam" id="PF02368">
    <property type="entry name" value="Big_2"/>
    <property type="match status" value="6"/>
</dbReference>
<dbReference type="SUPFAM" id="SSF49373">
    <property type="entry name" value="Invasin/intimin cell-adhesion fragments"/>
    <property type="match status" value="4"/>
</dbReference>
<feature type="domain" description="BIG2" evidence="1">
    <location>
        <begin position="43"/>
        <end position="128"/>
    </location>
</feature>
<feature type="domain" description="BIG2" evidence="1">
    <location>
        <begin position="136"/>
        <end position="225"/>
    </location>
</feature>
<dbReference type="Gene3D" id="2.60.40.1080">
    <property type="match status" value="15"/>
</dbReference>
<evidence type="ECO:0000313" key="2">
    <source>
        <dbReference type="EMBL" id="QHH12934.1"/>
    </source>
</evidence>
<dbReference type="EMBL" id="CP034300">
    <property type="protein sequence ID" value="QHH12934.1"/>
    <property type="molecule type" value="Genomic_DNA"/>
</dbReference>
<feature type="domain" description="BIG2" evidence="1">
    <location>
        <begin position="911"/>
        <end position="994"/>
    </location>
</feature>
<feature type="domain" description="BIG2" evidence="1">
    <location>
        <begin position="232"/>
        <end position="317"/>
    </location>
</feature>
<reference evidence="2 3" key="1">
    <citation type="submission" date="2018-12" db="EMBL/GenBank/DDBJ databases">
        <title>Genomic insights into the evolutionary origins and pathogenicity of five Vibrio parahaemolyticus strains isolated from the shrimp with acute hepatopancreatic necrosis disease (AHPND).</title>
        <authorList>
            <person name="Yang Q."/>
            <person name="Dong X."/>
            <person name="Xie G."/>
            <person name="Fu S."/>
            <person name="Zou P."/>
            <person name="Sun J."/>
            <person name="Wang Y."/>
            <person name="Huang J."/>
        </authorList>
    </citation>
    <scope>NUCLEOTIDE SEQUENCE [LARGE SCALE GENOMIC DNA]</scope>
    <source>
        <strain evidence="2 3">20160303005-1</strain>
        <plasmid evidence="3">pvpsd2016-1</plasmid>
    </source>
</reference>
<organism evidence="2 3">
    <name type="scientific">Vibrio parahaemolyticus</name>
    <dbReference type="NCBI Taxonomy" id="670"/>
    <lineage>
        <taxon>Bacteria</taxon>
        <taxon>Pseudomonadati</taxon>
        <taxon>Pseudomonadota</taxon>
        <taxon>Gammaproteobacteria</taxon>
        <taxon>Vibrionales</taxon>
        <taxon>Vibrionaceae</taxon>
        <taxon>Vibrio</taxon>
    </lineage>
</organism>
<evidence type="ECO:0000313" key="3">
    <source>
        <dbReference type="Proteomes" id="UP000464718"/>
    </source>
</evidence>